<dbReference type="EMBL" id="CP073720">
    <property type="protein sequence ID" value="UWP83397.1"/>
    <property type="molecule type" value="Genomic_DNA"/>
</dbReference>
<feature type="region of interest" description="Disordered" evidence="1">
    <location>
        <begin position="397"/>
        <end position="463"/>
    </location>
</feature>
<feature type="compositionally biased region" description="Pro residues" evidence="1">
    <location>
        <begin position="442"/>
        <end position="456"/>
    </location>
</feature>
<protein>
    <recommendedName>
        <fullName evidence="5">FtsK domain-containing protein</fullName>
    </recommendedName>
</protein>
<sequence length="776" mass="78732">MARLRSRIERAAAQHRHTAALVAAAGPILDKYSPTAAPVDQYAEQHDLAAGLRSDAALLAPGWLGARLDALAPATPLGGPLPPTFVRVGQAHPLDDARFPVVVPLLRAGHIAVDADARDSRVAGLLRSLVLRLLASSPPGSVRIRTIDAVEGATFSWFTGIESIMPPPATDAEGLRAVLDEGEQWLASRTDGPGPTLLIVIASLPELTEGRDLARIAGLAHAGPAGRLHLIAAGWPPPPLTAETTQAPLPHATQIAIRNPHAWVGDPPGTTFSGTGVAPARLNAPVYLDPDPPAELVRRVCAELGGPWNTPPTPVGEPSRTAWLEYVAAAQRLDVVRREVIAVVAEHKAALKAARDDLAAVRAKLAHHRAFLAEVAGEAGGRPIEYEPSWQETQAARAALTSAQQPAGRGRGAPMAPPPPPSSGGPAMGWQQGTRTATLPVSAPPISAPPLPPGTPAAPRVSGLPASAAHTAASGMHTGRTPGVHTGTIPGMPVTGPIPGAPPAPVMPQHAMPGTPAGTAAHGRHAAPMPGTPAGPQMPPAAMPGTPSGQAPATHGRHTAAMPGTPAAIRGQHVTAMPGTPAAIHGRPAAAMPGTPAGPRVPGAVPMAHNAHTTGSIPRIPVSGTPATGGGGAVGTGAVRPVSPPAPESVPGRVSTALRVAAAGLKQSEAALSAPGRQAASARRVWLNAAVYFCFAILAAIVQIPTLLAGERSSQVSIVALPCALVLPAIAFGLGWLTIGAMTRHTTSRTPVLGMVISLLALIPLLVFGGVLLLTP</sequence>
<keyword evidence="2" id="KW-0812">Transmembrane</keyword>
<dbReference type="Proteomes" id="UP001059617">
    <property type="component" value="Chromosome"/>
</dbReference>
<gene>
    <name evidence="3" type="ORF">Dfulv_03610</name>
</gene>
<dbReference type="RefSeq" id="WP_259861183.1">
    <property type="nucleotide sequence ID" value="NZ_CP073720.1"/>
</dbReference>
<reference evidence="3" key="2">
    <citation type="submission" date="2022-09" db="EMBL/GenBank/DDBJ databases">
        <title>Biosynthetic gene clusters of Dactylosporangioum fulvum.</title>
        <authorList>
            <person name="Caradec T."/>
        </authorList>
    </citation>
    <scope>NUCLEOTIDE SEQUENCE</scope>
    <source>
        <strain evidence="3">NRRL B-16292</strain>
    </source>
</reference>
<evidence type="ECO:0000256" key="2">
    <source>
        <dbReference type="SAM" id="Phobius"/>
    </source>
</evidence>
<feature type="region of interest" description="Disordered" evidence="1">
    <location>
        <begin position="626"/>
        <end position="651"/>
    </location>
</feature>
<organism evidence="3 4">
    <name type="scientific">Dactylosporangium fulvum</name>
    <dbReference type="NCBI Taxonomy" id="53359"/>
    <lineage>
        <taxon>Bacteria</taxon>
        <taxon>Bacillati</taxon>
        <taxon>Actinomycetota</taxon>
        <taxon>Actinomycetes</taxon>
        <taxon>Micromonosporales</taxon>
        <taxon>Micromonosporaceae</taxon>
        <taxon>Dactylosporangium</taxon>
    </lineage>
</organism>
<evidence type="ECO:0000313" key="4">
    <source>
        <dbReference type="Proteomes" id="UP001059617"/>
    </source>
</evidence>
<feature type="transmembrane region" description="Helical" evidence="2">
    <location>
        <begin position="716"/>
        <end position="739"/>
    </location>
</feature>
<dbReference type="Gene3D" id="3.40.50.300">
    <property type="entry name" value="P-loop containing nucleotide triphosphate hydrolases"/>
    <property type="match status" value="1"/>
</dbReference>
<evidence type="ECO:0008006" key="5">
    <source>
        <dbReference type="Google" id="ProtNLM"/>
    </source>
</evidence>
<keyword evidence="4" id="KW-1185">Reference proteome</keyword>
<name>A0ABY5W1J0_9ACTN</name>
<evidence type="ECO:0000313" key="3">
    <source>
        <dbReference type="EMBL" id="UWP83397.1"/>
    </source>
</evidence>
<keyword evidence="2" id="KW-0472">Membrane</keyword>
<feature type="transmembrane region" description="Helical" evidence="2">
    <location>
        <begin position="685"/>
        <end position="704"/>
    </location>
</feature>
<proteinExistence type="predicted"/>
<keyword evidence="2" id="KW-1133">Transmembrane helix</keyword>
<feature type="transmembrane region" description="Helical" evidence="2">
    <location>
        <begin position="751"/>
        <end position="774"/>
    </location>
</feature>
<evidence type="ECO:0000256" key="1">
    <source>
        <dbReference type="SAM" id="MobiDB-lite"/>
    </source>
</evidence>
<accession>A0ABY5W1J0</accession>
<reference evidence="3" key="1">
    <citation type="submission" date="2021-04" db="EMBL/GenBank/DDBJ databases">
        <authorList>
            <person name="Hartkoorn R.C."/>
            <person name="Beaudoing E."/>
            <person name="Hot D."/>
        </authorList>
    </citation>
    <scope>NUCLEOTIDE SEQUENCE</scope>
    <source>
        <strain evidence="3">NRRL B-16292</strain>
    </source>
</reference>
<dbReference type="InterPro" id="IPR027417">
    <property type="entry name" value="P-loop_NTPase"/>
</dbReference>